<evidence type="ECO:0000256" key="17">
    <source>
        <dbReference type="RuleBase" id="RU003825"/>
    </source>
</evidence>
<dbReference type="GO" id="GO:0044211">
    <property type="term" value="P:CTP salvage"/>
    <property type="evidence" value="ECO:0007669"/>
    <property type="project" value="UniProtKB-UniRule"/>
</dbReference>
<dbReference type="GO" id="GO:0004849">
    <property type="term" value="F:uridine kinase activity"/>
    <property type="evidence" value="ECO:0007669"/>
    <property type="project" value="UniProtKB-UniRule"/>
</dbReference>
<feature type="binding site" evidence="16">
    <location>
        <begin position="11"/>
        <end position="18"/>
    </location>
    <ligand>
        <name>ATP</name>
        <dbReference type="ChEBI" id="CHEBI:30616"/>
    </ligand>
</feature>
<dbReference type="Pfam" id="PF00485">
    <property type="entry name" value="PRK"/>
    <property type="match status" value="1"/>
</dbReference>
<evidence type="ECO:0000256" key="10">
    <source>
        <dbReference type="ARBA" id="ARBA00022777"/>
    </source>
</evidence>
<evidence type="ECO:0000256" key="2">
    <source>
        <dbReference type="ARBA" id="ARBA00004690"/>
    </source>
</evidence>
<evidence type="ECO:0000256" key="3">
    <source>
        <dbReference type="ARBA" id="ARBA00004784"/>
    </source>
</evidence>
<evidence type="ECO:0000313" key="21">
    <source>
        <dbReference type="Proteomes" id="UP000777784"/>
    </source>
</evidence>
<evidence type="ECO:0000256" key="12">
    <source>
        <dbReference type="ARBA" id="ARBA00030641"/>
    </source>
</evidence>
<gene>
    <name evidence="16 20" type="primary">udk</name>
    <name evidence="20" type="ORF">KJ970_21100</name>
</gene>
<evidence type="ECO:0000256" key="6">
    <source>
        <dbReference type="ARBA" id="ARBA00021478"/>
    </source>
</evidence>
<evidence type="ECO:0000256" key="14">
    <source>
        <dbReference type="ARBA" id="ARBA00047436"/>
    </source>
</evidence>
<keyword evidence="7 16" id="KW-0963">Cytoplasm</keyword>
<dbReference type="EC" id="2.7.1.48" evidence="5 16"/>
<comment type="catalytic activity">
    <reaction evidence="14 17">
        <text>cytidine + ATP = CMP + ADP + H(+)</text>
        <dbReference type="Rhea" id="RHEA:24674"/>
        <dbReference type="ChEBI" id="CHEBI:15378"/>
        <dbReference type="ChEBI" id="CHEBI:17562"/>
        <dbReference type="ChEBI" id="CHEBI:30616"/>
        <dbReference type="ChEBI" id="CHEBI:60377"/>
        <dbReference type="ChEBI" id="CHEBI:456216"/>
        <dbReference type="EC" id="2.7.1.48"/>
    </reaction>
</comment>
<sequence length="243" mass="27520">MARRILIGIAGGTASGKTLVAQRLDDELGSKKVRILKLDSYYRDISHLSKGERSRQNFDHPDAFEMSLLREHLKILLEGGKVQVPVYDFSKHMRLKNTVVAGGEQIFILEGILVLEDPFLRQLMDIRVFIDADADIRLLRRIRRDVKLRGRTITSILDQYEQSVRPMYMQFIDPSKRYADIIVPGGGMNEVAIDLLKVKIQSLLAQGEAEERAARAKQSANKKKKKKKNPPAGAEKSNRRPAS</sequence>
<dbReference type="InterPro" id="IPR006083">
    <property type="entry name" value="PRK/URK"/>
</dbReference>
<evidence type="ECO:0000256" key="8">
    <source>
        <dbReference type="ARBA" id="ARBA00022679"/>
    </source>
</evidence>
<keyword evidence="9 16" id="KW-0547">Nucleotide-binding</keyword>
<dbReference type="GO" id="GO:0005524">
    <property type="term" value="F:ATP binding"/>
    <property type="evidence" value="ECO:0007669"/>
    <property type="project" value="UniProtKB-UniRule"/>
</dbReference>
<feature type="compositionally biased region" description="Basic residues" evidence="18">
    <location>
        <begin position="220"/>
        <end position="229"/>
    </location>
</feature>
<dbReference type="InterPro" id="IPR000764">
    <property type="entry name" value="Uridine_kinase-like"/>
</dbReference>
<evidence type="ECO:0000256" key="11">
    <source>
        <dbReference type="ARBA" id="ARBA00022840"/>
    </source>
</evidence>
<reference evidence="20" key="1">
    <citation type="submission" date="2021-05" db="EMBL/GenBank/DDBJ databases">
        <title>Energy efficiency and biological interactions define the core microbiome of deep oligotrophic groundwater.</title>
        <authorList>
            <person name="Mehrshad M."/>
            <person name="Lopez-Fernandez M."/>
            <person name="Bell E."/>
            <person name="Bernier-Latmani R."/>
            <person name="Bertilsson S."/>
            <person name="Dopson M."/>
        </authorList>
    </citation>
    <scope>NUCLEOTIDE SEQUENCE</scope>
    <source>
        <strain evidence="20">Modern_marine.mb.64</strain>
    </source>
</reference>
<dbReference type="GO" id="GO:0044206">
    <property type="term" value="P:UMP salvage"/>
    <property type="evidence" value="ECO:0007669"/>
    <property type="project" value="UniProtKB-UniRule"/>
</dbReference>
<dbReference type="PANTHER" id="PTHR10285">
    <property type="entry name" value="URIDINE KINASE"/>
    <property type="match status" value="1"/>
</dbReference>
<keyword evidence="10 16" id="KW-0418">Kinase</keyword>
<keyword evidence="8 16" id="KW-0808">Transferase</keyword>
<evidence type="ECO:0000256" key="9">
    <source>
        <dbReference type="ARBA" id="ARBA00022741"/>
    </source>
</evidence>
<evidence type="ECO:0000256" key="7">
    <source>
        <dbReference type="ARBA" id="ARBA00022490"/>
    </source>
</evidence>
<dbReference type="AlphaFoldDB" id="A0A948RYM4"/>
<comment type="similarity">
    <text evidence="4 16 17">Belongs to the uridine kinase family.</text>
</comment>
<evidence type="ECO:0000256" key="4">
    <source>
        <dbReference type="ARBA" id="ARBA00005408"/>
    </source>
</evidence>
<accession>A0A948RYM4</accession>
<evidence type="ECO:0000313" key="20">
    <source>
        <dbReference type="EMBL" id="MBU2693423.1"/>
    </source>
</evidence>
<dbReference type="InterPro" id="IPR027417">
    <property type="entry name" value="P-loop_NTPase"/>
</dbReference>
<comment type="pathway">
    <text evidence="2 16 17">Pyrimidine metabolism; UMP biosynthesis via salvage pathway; UMP from uridine: step 1/1.</text>
</comment>
<comment type="pathway">
    <text evidence="3 16 17">Pyrimidine metabolism; CTP biosynthesis via salvage pathway; CTP from cytidine: step 1/3.</text>
</comment>
<dbReference type="SUPFAM" id="SSF52540">
    <property type="entry name" value="P-loop containing nucleoside triphosphate hydrolases"/>
    <property type="match status" value="1"/>
</dbReference>
<dbReference type="Proteomes" id="UP000777784">
    <property type="component" value="Unassembled WGS sequence"/>
</dbReference>
<dbReference type="EMBL" id="JAHJDP010000119">
    <property type="protein sequence ID" value="MBU2693423.1"/>
    <property type="molecule type" value="Genomic_DNA"/>
</dbReference>
<dbReference type="CDD" id="cd02023">
    <property type="entry name" value="UMPK"/>
    <property type="match status" value="1"/>
</dbReference>
<comment type="subcellular location">
    <subcellularLocation>
        <location evidence="1 16 17">Cytoplasm</location>
    </subcellularLocation>
</comment>
<dbReference type="Gene3D" id="3.40.50.300">
    <property type="entry name" value="P-loop containing nucleotide triphosphate hydrolases"/>
    <property type="match status" value="1"/>
</dbReference>
<evidence type="ECO:0000259" key="19">
    <source>
        <dbReference type="Pfam" id="PF00485"/>
    </source>
</evidence>
<dbReference type="NCBIfam" id="TIGR00235">
    <property type="entry name" value="udk"/>
    <property type="match status" value="1"/>
</dbReference>
<evidence type="ECO:0000256" key="18">
    <source>
        <dbReference type="SAM" id="MobiDB-lite"/>
    </source>
</evidence>
<comment type="catalytic activity">
    <reaction evidence="15 16 17">
        <text>uridine + ATP = UMP + ADP + H(+)</text>
        <dbReference type="Rhea" id="RHEA:16825"/>
        <dbReference type="ChEBI" id="CHEBI:15378"/>
        <dbReference type="ChEBI" id="CHEBI:16704"/>
        <dbReference type="ChEBI" id="CHEBI:30616"/>
        <dbReference type="ChEBI" id="CHEBI:57865"/>
        <dbReference type="ChEBI" id="CHEBI:456216"/>
        <dbReference type="EC" id="2.7.1.48"/>
    </reaction>
</comment>
<dbReference type="HAMAP" id="MF_00551">
    <property type="entry name" value="Uridine_kinase"/>
    <property type="match status" value="1"/>
</dbReference>
<evidence type="ECO:0000256" key="5">
    <source>
        <dbReference type="ARBA" id="ARBA00012137"/>
    </source>
</evidence>
<keyword evidence="11 16" id="KW-0067">ATP-binding</keyword>
<comment type="caution">
    <text evidence="20">The sequence shown here is derived from an EMBL/GenBank/DDBJ whole genome shotgun (WGS) entry which is preliminary data.</text>
</comment>
<feature type="domain" description="Phosphoribulokinase/uridine kinase" evidence="19">
    <location>
        <begin position="6"/>
        <end position="191"/>
    </location>
</feature>
<dbReference type="PRINTS" id="PR00988">
    <property type="entry name" value="URIDINKINASE"/>
</dbReference>
<dbReference type="NCBIfam" id="NF004018">
    <property type="entry name" value="PRK05480.1"/>
    <property type="match status" value="1"/>
</dbReference>
<evidence type="ECO:0000256" key="1">
    <source>
        <dbReference type="ARBA" id="ARBA00004496"/>
    </source>
</evidence>
<dbReference type="GO" id="GO:0005737">
    <property type="term" value="C:cytoplasm"/>
    <property type="evidence" value="ECO:0007669"/>
    <property type="project" value="UniProtKB-SubCell"/>
</dbReference>
<protein>
    <recommendedName>
        <fullName evidence="6 16">Uridine kinase</fullName>
        <ecNumber evidence="5 16">2.7.1.48</ecNumber>
    </recommendedName>
    <alternativeName>
        <fullName evidence="12 16">Cytidine monophosphokinase</fullName>
    </alternativeName>
    <alternativeName>
        <fullName evidence="13 16">Uridine monophosphokinase</fullName>
    </alternativeName>
</protein>
<name>A0A948RYM4_UNCEI</name>
<dbReference type="InterPro" id="IPR026008">
    <property type="entry name" value="Uridine_kinase"/>
</dbReference>
<evidence type="ECO:0000256" key="15">
    <source>
        <dbReference type="ARBA" id="ARBA00048909"/>
    </source>
</evidence>
<evidence type="ECO:0000256" key="13">
    <source>
        <dbReference type="ARBA" id="ARBA00031452"/>
    </source>
</evidence>
<feature type="region of interest" description="Disordered" evidence="18">
    <location>
        <begin position="211"/>
        <end position="243"/>
    </location>
</feature>
<proteinExistence type="inferred from homology"/>
<organism evidence="20 21">
    <name type="scientific">Eiseniibacteriota bacterium</name>
    <dbReference type="NCBI Taxonomy" id="2212470"/>
    <lineage>
        <taxon>Bacteria</taxon>
        <taxon>Candidatus Eiseniibacteriota</taxon>
    </lineage>
</organism>
<evidence type="ECO:0000256" key="16">
    <source>
        <dbReference type="HAMAP-Rule" id="MF_00551"/>
    </source>
</evidence>